<proteinExistence type="predicted"/>
<comment type="caution">
    <text evidence="1">The sequence shown here is derived from an EMBL/GenBank/DDBJ whole genome shotgun (WGS) entry which is preliminary data.</text>
</comment>
<evidence type="ECO:0000313" key="1">
    <source>
        <dbReference type="EMBL" id="MBJ3776256.1"/>
    </source>
</evidence>
<sequence>MRRFFFRSVFENYFAAEAFVPRDFTLGEDLIGLTDGVRIDDLEFRGEKILLDGDMVARLNGVDTPDLTTADFAIL</sequence>
<evidence type="ECO:0000313" key="2">
    <source>
        <dbReference type="Proteomes" id="UP000609531"/>
    </source>
</evidence>
<name>A0A934IPG3_9HYPH</name>
<keyword evidence="2" id="KW-1185">Reference proteome</keyword>
<reference evidence="1" key="1">
    <citation type="submission" date="2020-12" db="EMBL/GenBank/DDBJ databases">
        <title>Bacterial taxonomy.</title>
        <authorList>
            <person name="Pan X."/>
        </authorList>
    </citation>
    <scope>NUCLEOTIDE SEQUENCE</scope>
    <source>
        <strain evidence="1">B2012</strain>
    </source>
</reference>
<gene>
    <name evidence="1" type="ORF">JCR33_11185</name>
</gene>
<dbReference type="Proteomes" id="UP000609531">
    <property type="component" value="Unassembled WGS sequence"/>
</dbReference>
<accession>A0A934IPG3</accession>
<dbReference type="AlphaFoldDB" id="A0A934IPG3"/>
<organism evidence="1 2">
    <name type="scientific">Acuticoccus mangrovi</name>
    <dbReference type="NCBI Taxonomy" id="2796142"/>
    <lineage>
        <taxon>Bacteria</taxon>
        <taxon>Pseudomonadati</taxon>
        <taxon>Pseudomonadota</taxon>
        <taxon>Alphaproteobacteria</taxon>
        <taxon>Hyphomicrobiales</taxon>
        <taxon>Amorphaceae</taxon>
        <taxon>Acuticoccus</taxon>
    </lineage>
</organism>
<protein>
    <submittedName>
        <fullName evidence="1">Uncharacterized protein</fullName>
    </submittedName>
</protein>
<dbReference type="EMBL" id="JAEKJA010000007">
    <property type="protein sequence ID" value="MBJ3776256.1"/>
    <property type="molecule type" value="Genomic_DNA"/>
</dbReference>
<dbReference type="RefSeq" id="WP_198882128.1">
    <property type="nucleotide sequence ID" value="NZ_JAEKJA010000007.1"/>
</dbReference>